<evidence type="ECO:0000256" key="3">
    <source>
        <dbReference type="ARBA" id="ARBA00020629"/>
    </source>
</evidence>
<sequence length="258" mass="28264">MAAPGTKQVLLSLIEDVEIITKELFELMSAKKTETSTEPVADTGQLMELLLKKDAEIQAALKTATEQGEVQKKIEALQVEVDRRDADILQLQKNLKEAETILATAIYQAKQKLTSIKQANQKSIPSEELIKYAHKISSSHAVAAPNTWQPGDPRRPYPTELDMRMGFLGRLNNPNFQSQPGLGADPQLSRQPGQLDHTPSHAASMPWQPPPELSSSISMTTSNQAAMSEVKGLNKENEDVEVMSTDSSSSSSSDESRP</sequence>
<evidence type="ECO:0000256" key="6">
    <source>
        <dbReference type="ARBA" id="ARBA00023242"/>
    </source>
</evidence>
<reference evidence="11" key="1">
    <citation type="submission" date="2025-08" db="UniProtKB">
        <authorList>
            <consortium name="RefSeq"/>
        </authorList>
    </citation>
    <scope>IDENTIFICATION</scope>
    <source>
        <tissue evidence="11">Gonads</tissue>
    </source>
</reference>
<dbReference type="STRING" id="7574.A0A1S3JSD9"/>
<protein>
    <recommendedName>
        <fullName evidence="3 8">Mediator of RNA polymerase II transcription subunit 4</fullName>
    </recommendedName>
    <alternativeName>
        <fullName evidence="7 8">Mediator complex subunit 4</fullName>
    </alternativeName>
</protein>
<feature type="compositionally biased region" description="Low complexity" evidence="9">
    <location>
        <begin position="244"/>
        <end position="258"/>
    </location>
</feature>
<dbReference type="PANTHER" id="PTHR13208:SF2">
    <property type="entry name" value="MEDIATOR OF RNA POLYMERASE II TRANSCRIPTION SUBUNIT 4"/>
    <property type="match status" value="1"/>
</dbReference>
<gene>
    <name evidence="11" type="primary">LOC106175701</name>
    <name evidence="8" type="synonym">MED4</name>
</gene>
<dbReference type="PANTHER" id="PTHR13208">
    <property type="entry name" value="MEDIATOR OF RNA POLYMERASE II TRANSCRIPTION SUBUNIT 4"/>
    <property type="match status" value="1"/>
</dbReference>
<feature type="compositionally biased region" description="Polar residues" evidence="9">
    <location>
        <begin position="213"/>
        <end position="226"/>
    </location>
</feature>
<evidence type="ECO:0000256" key="1">
    <source>
        <dbReference type="ARBA" id="ARBA00004123"/>
    </source>
</evidence>
<evidence type="ECO:0000313" key="10">
    <source>
        <dbReference type="Proteomes" id="UP000085678"/>
    </source>
</evidence>
<dbReference type="AlphaFoldDB" id="A0A1S3JSD9"/>
<keyword evidence="4 8" id="KW-0805">Transcription regulation</keyword>
<evidence type="ECO:0000256" key="7">
    <source>
        <dbReference type="ARBA" id="ARBA00031257"/>
    </source>
</evidence>
<evidence type="ECO:0000256" key="4">
    <source>
        <dbReference type="ARBA" id="ARBA00023015"/>
    </source>
</evidence>
<dbReference type="FunCoup" id="A0A1S3JSD9">
    <property type="interactions" value="2636"/>
</dbReference>
<dbReference type="RefSeq" id="XP_013413278.1">
    <property type="nucleotide sequence ID" value="XM_013557824.1"/>
</dbReference>
<keyword evidence="6 8" id="KW-0539">Nucleus</keyword>
<dbReference type="GO" id="GO:0006357">
    <property type="term" value="P:regulation of transcription by RNA polymerase II"/>
    <property type="evidence" value="ECO:0007669"/>
    <property type="project" value="InterPro"/>
</dbReference>
<keyword evidence="5 8" id="KW-0804">Transcription</keyword>
<dbReference type="GO" id="GO:0070847">
    <property type="term" value="C:core mediator complex"/>
    <property type="evidence" value="ECO:0007669"/>
    <property type="project" value="TreeGrafter"/>
</dbReference>
<evidence type="ECO:0000256" key="9">
    <source>
        <dbReference type="SAM" id="MobiDB-lite"/>
    </source>
</evidence>
<dbReference type="InParanoid" id="A0A1S3JSD9"/>
<dbReference type="GO" id="GO:0016592">
    <property type="term" value="C:mediator complex"/>
    <property type="evidence" value="ECO:0007669"/>
    <property type="project" value="InterPro"/>
</dbReference>
<name>A0A1S3JSD9_LINAN</name>
<evidence type="ECO:0000256" key="8">
    <source>
        <dbReference type="RuleBase" id="RU364141"/>
    </source>
</evidence>
<comment type="subcellular location">
    <subcellularLocation>
        <location evidence="1 8">Nucleus</location>
    </subcellularLocation>
</comment>
<evidence type="ECO:0000256" key="5">
    <source>
        <dbReference type="ARBA" id="ARBA00023163"/>
    </source>
</evidence>
<dbReference type="InterPro" id="IPR019258">
    <property type="entry name" value="Mediator_Med4"/>
</dbReference>
<evidence type="ECO:0000256" key="2">
    <source>
        <dbReference type="ARBA" id="ARBA00009626"/>
    </source>
</evidence>
<dbReference type="Proteomes" id="UP000085678">
    <property type="component" value="Unplaced"/>
</dbReference>
<dbReference type="OMA" id="LEMRLGM"/>
<accession>A0A1S3JSD9</accession>
<keyword evidence="10" id="KW-1185">Reference proteome</keyword>
<comment type="similarity">
    <text evidence="2 8">Belongs to the Mediator complex subunit 4 family.</text>
</comment>
<organism evidence="10 11">
    <name type="scientific">Lingula anatina</name>
    <name type="common">Brachiopod</name>
    <name type="synonym">Lingula unguis</name>
    <dbReference type="NCBI Taxonomy" id="7574"/>
    <lineage>
        <taxon>Eukaryota</taxon>
        <taxon>Metazoa</taxon>
        <taxon>Spiralia</taxon>
        <taxon>Lophotrochozoa</taxon>
        <taxon>Brachiopoda</taxon>
        <taxon>Linguliformea</taxon>
        <taxon>Lingulata</taxon>
        <taxon>Lingulida</taxon>
        <taxon>Linguloidea</taxon>
        <taxon>Lingulidae</taxon>
        <taxon>Lingula</taxon>
    </lineage>
</organism>
<keyword evidence="8" id="KW-0010">Activator</keyword>
<dbReference type="Pfam" id="PF10018">
    <property type="entry name" value="Med4"/>
    <property type="match status" value="1"/>
</dbReference>
<proteinExistence type="inferred from homology"/>
<dbReference type="KEGG" id="lak:106175701"/>
<dbReference type="GeneID" id="106175701"/>
<comment type="subunit">
    <text evidence="8">Component of the Mediator complex.</text>
</comment>
<dbReference type="GO" id="GO:0003712">
    <property type="term" value="F:transcription coregulator activity"/>
    <property type="evidence" value="ECO:0007669"/>
    <property type="project" value="InterPro"/>
</dbReference>
<feature type="region of interest" description="Disordered" evidence="9">
    <location>
        <begin position="169"/>
        <end position="258"/>
    </location>
</feature>
<evidence type="ECO:0000313" key="11">
    <source>
        <dbReference type="RefSeq" id="XP_013413278.1"/>
    </source>
</evidence>
<comment type="function">
    <text evidence="8">Component of the Mediator complex, a coactivator involved in the regulated transcription of nearly all RNA polymerase II-dependent genes. Mediator functions as a bridge to convey information from gene-specific regulatory proteins to the basal RNA polymerase II transcription machinery. Mediator is recruited to promoters by direct interactions with regulatory proteins and serves as a scaffold for the assembly of a functional preinitiation complex with RNA polymerase II and the general transcription factors.</text>
</comment>
<dbReference type="OrthoDB" id="1929813at2759"/>